<sequence length="289" mass="31694">MNAPTLELMSALASLFDSGKYSDLTIVCGAKRYPVHRALLATRSSFFQGACRDGFREAESGVIDLTEDDAEAVEHMVHYFYHNDYLTRALSRRSSKRSSRCGSPLSLRPVTGSPPKKLNLALLEDPMLAQANAASNAPITPPADEPTFQNLDLSSKTSDLPTVDQLADDDTDSIGSEPELDIEKSHLITHAKVYAIAEKYGIVGLKALSRQKFADQMDAHLSSPDFPEACQEAYESTYHTDRGLRDVIVQAFRANPDLSLRPEVSMIVRETPGLAWELYQMASGLPVGS</sequence>
<feature type="region of interest" description="Disordered" evidence="1">
    <location>
        <begin position="136"/>
        <end position="177"/>
    </location>
</feature>
<dbReference type="PANTHER" id="PTHR47843:SF5">
    <property type="entry name" value="BTB_POZ DOMAIN PROTEIN"/>
    <property type="match status" value="1"/>
</dbReference>
<dbReference type="CDD" id="cd18186">
    <property type="entry name" value="BTB_POZ_ZBTB_KLHL-like"/>
    <property type="match status" value="1"/>
</dbReference>
<proteinExistence type="predicted"/>
<name>A0A6A7ATT2_9PLEO</name>
<gene>
    <name evidence="3" type="ORF">T440DRAFT_482319</name>
</gene>
<dbReference type="PANTHER" id="PTHR47843">
    <property type="entry name" value="BTB DOMAIN-CONTAINING PROTEIN-RELATED"/>
    <property type="match status" value="1"/>
</dbReference>
<dbReference type="Pfam" id="PF00651">
    <property type="entry name" value="BTB"/>
    <property type="match status" value="1"/>
</dbReference>
<dbReference type="Gene3D" id="3.30.710.10">
    <property type="entry name" value="Potassium Channel Kv1.1, Chain A"/>
    <property type="match status" value="1"/>
</dbReference>
<accession>A0A6A7ATT2</accession>
<evidence type="ECO:0000313" key="4">
    <source>
        <dbReference type="Proteomes" id="UP000799423"/>
    </source>
</evidence>
<dbReference type="SMART" id="SM00225">
    <property type="entry name" value="BTB"/>
    <property type="match status" value="1"/>
</dbReference>
<feature type="domain" description="BTB" evidence="2">
    <location>
        <begin position="22"/>
        <end position="89"/>
    </location>
</feature>
<dbReference type="InterPro" id="IPR011333">
    <property type="entry name" value="SKP1/BTB/POZ_sf"/>
</dbReference>
<dbReference type="EMBL" id="MU006332">
    <property type="protein sequence ID" value="KAF2846716.1"/>
    <property type="molecule type" value="Genomic_DNA"/>
</dbReference>
<evidence type="ECO:0000313" key="3">
    <source>
        <dbReference type="EMBL" id="KAF2846716.1"/>
    </source>
</evidence>
<dbReference type="InterPro" id="IPR000210">
    <property type="entry name" value="BTB/POZ_dom"/>
</dbReference>
<dbReference type="OrthoDB" id="6359816at2759"/>
<protein>
    <recommendedName>
        <fullName evidence="2">BTB domain-containing protein</fullName>
    </recommendedName>
</protein>
<dbReference type="PROSITE" id="PS50097">
    <property type="entry name" value="BTB"/>
    <property type="match status" value="1"/>
</dbReference>
<dbReference type="SUPFAM" id="SSF54695">
    <property type="entry name" value="POZ domain"/>
    <property type="match status" value="1"/>
</dbReference>
<organism evidence="3 4">
    <name type="scientific">Plenodomus tracheiphilus IPT5</name>
    <dbReference type="NCBI Taxonomy" id="1408161"/>
    <lineage>
        <taxon>Eukaryota</taxon>
        <taxon>Fungi</taxon>
        <taxon>Dikarya</taxon>
        <taxon>Ascomycota</taxon>
        <taxon>Pezizomycotina</taxon>
        <taxon>Dothideomycetes</taxon>
        <taxon>Pleosporomycetidae</taxon>
        <taxon>Pleosporales</taxon>
        <taxon>Pleosporineae</taxon>
        <taxon>Leptosphaeriaceae</taxon>
        <taxon>Plenodomus</taxon>
    </lineage>
</organism>
<dbReference type="Proteomes" id="UP000799423">
    <property type="component" value="Unassembled WGS sequence"/>
</dbReference>
<evidence type="ECO:0000256" key="1">
    <source>
        <dbReference type="SAM" id="MobiDB-lite"/>
    </source>
</evidence>
<evidence type="ECO:0000259" key="2">
    <source>
        <dbReference type="PROSITE" id="PS50097"/>
    </source>
</evidence>
<feature type="compositionally biased region" description="Polar residues" evidence="1">
    <location>
        <begin position="147"/>
        <end position="160"/>
    </location>
</feature>
<dbReference type="AlphaFoldDB" id="A0A6A7ATT2"/>
<keyword evidence="4" id="KW-1185">Reference proteome</keyword>
<reference evidence="3" key="1">
    <citation type="submission" date="2020-01" db="EMBL/GenBank/DDBJ databases">
        <authorList>
            <consortium name="DOE Joint Genome Institute"/>
            <person name="Haridas S."/>
            <person name="Albert R."/>
            <person name="Binder M."/>
            <person name="Bloem J."/>
            <person name="Labutti K."/>
            <person name="Salamov A."/>
            <person name="Andreopoulos B."/>
            <person name="Baker S.E."/>
            <person name="Barry K."/>
            <person name="Bills G."/>
            <person name="Bluhm B.H."/>
            <person name="Cannon C."/>
            <person name="Castanera R."/>
            <person name="Culley D.E."/>
            <person name="Daum C."/>
            <person name="Ezra D."/>
            <person name="Gonzalez J.B."/>
            <person name="Henrissat B."/>
            <person name="Kuo A."/>
            <person name="Liang C."/>
            <person name="Lipzen A."/>
            <person name="Lutzoni F."/>
            <person name="Magnuson J."/>
            <person name="Mondo S."/>
            <person name="Nolan M."/>
            <person name="Ohm R."/>
            <person name="Pangilinan J."/>
            <person name="Park H.-J."/>
            <person name="Ramirez L."/>
            <person name="Alfaro M."/>
            <person name="Sun H."/>
            <person name="Tritt A."/>
            <person name="Yoshinaga Y."/>
            <person name="Zwiers L.-H."/>
            <person name="Turgeon B.G."/>
            <person name="Goodwin S.B."/>
            <person name="Spatafora J.W."/>
            <person name="Crous P.W."/>
            <person name="Grigoriev I.V."/>
        </authorList>
    </citation>
    <scope>NUCLEOTIDE SEQUENCE</scope>
    <source>
        <strain evidence="3">IPT5</strain>
    </source>
</reference>